<dbReference type="InterPro" id="IPR023168">
    <property type="entry name" value="GatB_Yqey_C_2"/>
</dbReference>
<proteinExistence type="predicted"/>
<dbReference type="PANTHER" id="PTHR28055">
    <property type="entry name" value="ALTERED INHERITANCE OF MITOCHONDRIA PROTEIN 41, MITOCHONDRIAL"/>
    <property type="match status" value="1"/>
</dbReference>
<dbReference type="PANTHER" id="PTHR28055:SF1">
    <property type="entry name" value="ALTERED INHERITANCE OF MITOCHONDRIA PROTEIN 41, MITOCHONDRIAL"/>
    <property type="match status" value="1"/>
</dbReference>
<protein>
    <recommendedName>
        <fullName evidence="2">GatB/YqeY domain-containing protein</fullName>
    </recommendedName>
</protein>
<name>A0A645G4U9_9ZZZZ</name>
<accession>A0A645G4U9</accession>
<dbReference type="GO" id="GO:0016884">
    <property type="term" value="F:carbon-nitrogen ligase activity, with glutamine as amido-N-donor"/>
    <property type="evidence" value="ECO:0007669"/>
    <property type="project" value="InterPro"/>
</dbReference>
<sequence>MIDEAKANIEILAAYLPAQLSDEELETAVKEVLAQASTKDFGPLMGQVMKRVQGKADGTRVTQVLKALLAA</sequence>
<evidence type="ECO:0000313" key="1">
    <source>
        <dbReference type="EMBL" id="MPN21891.1"/>
    </source>
</evidence>
<comment type="caution">
    <text evidence="1">The sequence shown here is derived from an EMBL/GenBank/DDBJ whole genome shotgun (WGS) entry which is preliminary data.</text>
</comment>
<gene>
    <name evidence="1" type="primary">yqeY_32</name>
    <name evidence="1" type="ORF">SDC9_169273</name>
</gene>
<dbReference type="Pfam" id="PF09424">
    <property type="entry name" value="YqeY"/>
    <property type="match status" value="1"/>
</dbReference>
<dbReference type="Gene3D" id="1.10.10.410">
    <property type="match status" value="1"/>
</dbReference>
<dbReference type="EMBL" id="VSSQ01069975">
    <property type="protein sequence ID" value="MPN21891.1"/>
    <property type="molecule type" value="Genomic_DNA"/>
</dbReference>
<dbReference type="InterPro" id="IPR019004">
    <property type="entry name" value="YqeY/Aim41"/>
</dbReference>
<dbReference type="SUPFAM" id="SSF89095">
    <property type="entry name" value="GatB/YqeY motif"/>
    <property type="match status" value="1"/>
</dbReference>
<dbReference type="AlphaFoldDB" id="A0A645G4U9"/>
<organism evidence="1">
    <name type="scientific">bioreactor metagenome</name>
    <dbReference type="NCBI Taxonomy" id="1076179"/>
    <lineage>
        <taxon>unclassified sequences</taxon>
        <taxon>metagenomes</taxon>
        <taxon>ecological metagenomes</taxon>
    </lineage>
</organism>
<evidence type="ECO:0008006" key="2">
    <source>
        <dbReference type="Google" id="ProtNLM"/>
    </source>
</evidence>
<reference evidence="1" key="1">
    <citation type="submission" date="2019-08" db="EMBL/GenBank/DDBJ databases">
        <authorList>
            <person name="Kucharzyk K."/>
            <person name="Murdoch R.W."/>
            <person name="Higgins S."/>
            <person name="Loffler F."/>
        </authorList>
    </citation>
    <scope>NUCLEOTIDE SEQUENCE</scope>
</reference>
<dbReference type="InterPro" id="IPR003789">
    <property type="entry name" value="Asn/Gln_tRNA_amidoTrase-B-like"/>
</dbReference>